<sequence>MGGCHVEPPVYTKVVGRPSLKRKKNPLEEEEDRRMSRHGAVSHCSVFHSVQHNKRRCPKLGRGPVQEEATAAEEEPTPAEPEVEPIPARATRHRKLPVRRNVIIHEEPLTQESGVSSVGHNVGGSQQSTQRSMLYALMEEAATTQVSQGPLPESSFIARNRDALPTARATTATVNLVAGAKKRRATVKKSKAAAAKAKAPEGKGKAGAAKAKAPEGKGKATTGKKK</sequence>
<dbReference type="OrthoDB" id="690464at2759"/>
<proteinExistence type="predicted"/>
<dbReference type="AlphaFoldDB" id="A0A0Q3JBP3"/>
<dbReference type="EMBL" id="CM000880">
    <property type="protein sequence ID" value="KQK15331.1"/>
    <property type="molecule type" value="Genomic_DNA"/>
</dbReference>
<gene>
    <name evidence="3" type="primary">LOC100822691</name>
    <name evidence="2" type="ORF">BRADI_1g21968v3</name>
</gene>
<organism evidence="2">
    <name type="scientific">Brachypodium distachyon</name>
    <name type="common">Purple false brome</name>
    <name type="synonym">Trachynia distachya</name>
    <dbReference type="NCBI Taxonomy" id="15368"/>
    <lineage>
        <taxon>Eukaryota</taxon>
        <taxon>Viridiplantae</taxon>
        <taxon>Streptophyta</taxon>
        <taxon>Embryophyta</taxon>
        <taxon>Tracheophyta</taxon>
        <taxon>Spermatophyta</taxon>
        <taxon>Magnoliopsida</taxon>
        <taxon>Liliopsida</taxon>
        <taxon>Poales</taxon>
        <taxon>Poaceae</taxon>
        <taxon>BOP clade</taxon>
        <taxon>Pooideae</taxon>
        <taxon>Stipodae</taxon>
        <taxon>Brachypodieae</taxon>
        <taxon>Brachypodium</taxon>
    </lineage>
</organism>
<feature type="region of interest" description="Disordered" evidence="1">
    <location>
        <begin position="183"/>
        <end position="226"/>
    </location>
</feature>
<protein>
    <submittedName>
        <fullName evidence="2 3">Uncharacterized protein</fullName>
    </submittedName>
</protein>
<reference evidence="3" key="3">
    <citation type="submission" date="2018-08" db="UniProtKB">
        <authorList>
            <consortium name="EnsemblPlants"/>
        </authorList>
    </citation>
    <scope>IDENTIFICATION</scope>
    <source>
        <strain evidence="3">cv. Bd21</strain>
    </source>
</reference>
<dbReference type="Proteomes" id="UP000008810">
    <property type="component" value="Chromosome 1"/>
</dbReference>
<reference evidence="2" key="2">
    <citation type="submission" date="2017-06" db="EMBL/GenBank/DDBJ databases">
        <title>WGS assembly of Brachypodium distachyon.</title>
        <authorList>
            <consortium name="The International Brachypodium Initiative"/>
            <person name="Lucas S."/>
            <person name="Harmon-Smith M."/>
            <person name="Lail K."/>
            <person name="Tice H."/>
            <person name="Grimwood J."/>
            <person name="Bruce D."/>
            <person name="Barry K."/>
            <person name="Shu S."/>
            <person name="Lindquist E."/>
            <person name="Wang M."/>
            <person name="Pitluck S."/>
            <person name="Vogel J.P."/>
            <person name="Garvin D.F."/>
            <person name="Mockler T.C."/>
            <person name="Schmutz J."/>
            <person name="Rokhsar D."/>
            <person name="Bevan M.W."/>
        </authorList>
    </citation>
    <scope>NUCLEOTIDE SEQUENCE</scope>
    <source>
        <strain evidence="2">Bd21</strain>
    </source>
</reference>
<dbReference type="ExpressionAtlas" id="A0A0Q3JBP3">
    <property type="expression patterns" value="baseline and differential"/>
</dbReference>
<feature type="region of interest" description="Disordered" evidence="1">
    <location>
        <begin position="1"/>
        <end position="91"/>
    </location>
</feature>
<dbReference type="FunCoup" id="A0A0Q3JBP3">
    <property type="interactions" value="2"/>
</dbReference>
<keyword evidence="4" id="KW-1185">Reference proteome</keyword>
<evidence type="ECO:0000256" key="1">
    <source>
        <dbReference type="SAM" id="MobiDB-lite"/>
    </source>
</evidence>
<dbReference type="EnsemblPlants" id="KQK15331">
    <property type="protein sequence ID" value="KQK15331"/>
    <property type="gene ID" value="BRADI_1g21968v3"/>
</dbReference>
<evidence type="ECO:0000313" key="2">
    <source>
        <dbReference type="EMBL" id="KQK15331.1"/>
    </source>
</evidence>
<feature type="compositionally biased region" description="Acidic residues" evidence="1">
    <location>
        <begin position="70"/>
        <end position="83"/>
    </location>
</feature>
<dbReference type="Gramene" id="KQK15331">
    <property type="protein sequence ID" value="KQK15331"/>
    <property type="gene ID" value="BRADI_1g21968v3"/>
</dbReference>
<accession>A0A0Q3JBP3</accession>
<name>A0A0Q3JBP3_BRADI</name>
<reference evidence="2 3" key="1">
    <citation type="journal article" date="2010" name="Nature">
        <title>Genome sequencing and analysis of the model grass Brachypodium distachyon.</title>
        <authorList>
            <consortium name="International Brachypodium Initiative"/>
        </authorList>
    </citation>
    <scope>NUCLEOTIDE SEQUENCE [LARGE SCALE GENOMIC DNA]</scope>
    <source>
        <strain evidence="2 3">Bd21</strain>
    </source>
</reference>
<evidence type="ECO:0000313" key="4">
    <source>
        <dbReference type="Proteomes" id="UP000008810"/>
    </source>
</evidence>
<evidence type="ECO:0000313" key="3">
    <source>
        <dbReference type="EnsemblPlants" id="KQK15331"/>
    </source>
</evidence>